<evidence type="ECO:0008006" key="6">
    <source>
        <dbReference type="Google" id="ProtNLM"/>
    </source>
</evidence>
<comment type="similarity">
    <text evidence="1">Belongs to the annexin family.</text>
</comment>
<dbReference type="STRING" id="6277.A0A498SFG9"/>
<gene>
    <name evidence="4" type="ORF">NAV_LOCUS4570</name>
</gene>
<dbReference type="Gene3D" id="3.30.200.20">
    <property type="entry name" value="Phosphorylase Kinase, domain 1"/>
    <property type="match status" value="1"/>
</dbReference>
<organism evidence="4 5">
    <name type="scientific">Acanthocheilonema viteae</name>
    <name type="common">Filarial nematode worm</name>
    <name type="synonym">Dipetalonema viteae</name>
    <dbReference type="NCBI Taxonomy" id="6277"/>
    <lineage>
        <taxon>Eukaryota</taxon>
        <taxon>Metazoa</taxon>
        <taxon>Ecdysozoa</taxon>
        <taxon>Nematoda</taxon>
        <taxon>Chromadorea</taxon>
        <taxon>Rhabditida</taxon>
        <taxon>Spirurina</taxon>
        <taxon>Spiruromorpha</taxon>
        <taxon>Filarioidea</taxon>
        <taxon>Onchocercidae</taxon>
        <taxon>Acanthocheilonema</taxon>
    </lineage>
</organism>
<dbReference type="PANTHER" id="PTHR10502">
    <property type="entry name" value="ANNEXIN"/>
    <property type="match status" value="1"/>
</dbReference>
<reference evidence="4 5" key="1">
    <citation type="submission" date="2018-08" db="EMBL/GenBank/DDBJ databases">
        <authorList>
            <person name="Laetsch R D."/>
            <person name="Stevens L."/>
            <person name="Kumar S."/>
            <person name="Blaxter L. M."/>
        </authorList>
    </citation>
    <scope>NUCLEOTIDE SEQUENCE [LARGE SCALE GENOMIC DNA]</scope>
</reference>
<dbReference type="GO" id="GO:0005544">
    <property type="term" value="F:calcium-dependent phospholipid binding"/>
    <property type="evidence" value="ECO:0007669"/>
    <property type="project" value="InterPro"/>
</dbReference>
<dbReference type="EMBL" id="UPTC01000693">
    <property type="protein sequence ID" value="VBB29779.1"/>
    <property type="molecule type" value="Genomic_DNA"/>
</dbReference>
<dbReference type="GO" id="GO:0005886">
    <property type="term" value="C:plasma membrane"/>
    <property type="evidence" value="ECO:0007669"/>
    <property type="project" value="TreeGrafter"/>
</dbReference>
<evidence type="ECO:0000256" key="2">
    <source>
        <dbReference type="ARBA" id="ARBA00022737"/>
    </source>
</evidence>
<dbReference type="GO" id="GO:0012506">
    <property type="term" value="C:vesicle membrane"/>
    <property type="evidence" value="ECO:0007669"/>
    <property type="project" value="TreeGrafter"/>
</dbReference>
<name>A0A498SFG9_ACAVI</name>
<dbReference type="OrthoDB" id="37886at2759"/>
<dbReference type="SUPFAM" id="SSF56112">
    <property type="entry name" value="Protein kinase-like (PK-like)"/>
    <property type="match status" value="1"/>
</dbReference>
<dbReference type="Proteomes" id="UP000276991">
    <property type="component" value="Unassembled WGS sequence"/>
</dbReference>
<evidence type="ECO:0000256" key="3">
    <source>
        <dbReference type="ARBA" id="ARBA00023216"/>
    </source>
</evidence>
<dbReference type="AlphaFoldDB" id="A0A498SFG9"/>
<dbReference type="Gene3D" id="1.10.220.10">
    <property type="entry name" value="Annexin"/>
    <property type="match status" value="1"/>
</dbReference>
<evidence type="ECO:0000313" key="5">
    <source>
        <dbReference type="Proteomes" id="UP000276991"/>
    </source>
</evidence>
<dbReference type="InterPro" id="IPR037104">
    <property type="entry name" value="Annexin_sf"/>
</dbReference>
<evidence type="ECO:0000256" key="1">
    <source>
        <dbReference type="ARBA" id="ARBA00007831"/>
    </source>
</evidence>
<evidence type="ECO:0000313" key="4">
    <source>
        <dbReference type="EMBL" id="VBB29779.1"/>
    </source>
</evidence>
<dbReference type="InterPro" id="IPR018502">
    <property type="entry name" value="Annexin_repeat"/>
</dbReference>
<keyword evidence="2" id="KW-0677">Repeat</keyword>
<dbReference type="PANTHER" id="PTHR10502:SF243">
    <property type="entry name" value="ANNEXIN"/>
    <property type="match status" value="1"/>
</dbReference>
<accession>A0A498SFG9</accession>
<dbReference type="GO" id="GO:0005509">
    <property type="term" value="F:calcium ion binding"/>
    <property type="evidence" value="ECO:0007669"/>
    <property type="project" value="InterPro"/>
</dbReference>
<dbReference type="GO" id="GO:0005634">
    <property type="term" value="C:nucleus"/>
    <property type="evidence" value="ECO:0007669"/>
    <property type="project" value="TreeGrafter"/>
</dbReference>
<keyword evidence="5" id="KW-1185">Reference proteome</keyword>
<sequence length="381" mass="42654">MHSSSSTSLSSLTDNTSTDDSVKVAKFPVSKNIPNIPDNYDSMRINDEITEDEVEEGEYIDDDKMINNDQSIIVKKQLSMPLLYQMNLNKNKNIHGTVTGPSDDNFHPIKASEKLRQALNGLDTNEKAIIEILMDDLKDELGGFFLDTISSLFIPTHFYLATLLHQSLCNYKLNRDVAVEIGCTRTTTQMKAIMNAYRMTYCSTLERDTVIKVEGIFGVMLQLLLCSPRNEQINETDMLIEKHVDLIIKDLNGMEEIGHNVELFEKLFIGHSWRHIAAVIDKIDAKLGGNGHFIETQIIYNGNIPSDIKNILLTIVTTKGPQDLEKGLIVGKRWRIIDKLGEGGCGAVYKVEDIQTFAKAALKAESNFVQGGSVLKLEVQD</sequence>
<dbReference type="GO" id="GO:0001786">
    <property type="term" value="F:phosphatidylserine binding"/>
    <property type="evidence" value="ECO:0007669"/>
    <property type="project" value="TreeGrafter"/>
</dbReference>
<dbReference type="Pfam" id="PF00191">
    <property type="entry name" value="Annexin"/>
    <property type="match status" value="1"/>
</dbReference>
<proteinExistence type="inferred from homology"/>
<dbReference type="GO" id="GO:0005737">
    <property type="term" value="C:cytoplasm"/>
    <property type="evidence" value="ECO:0007669"/>
    <property type="project" value="TreeGrafter"/>
</dbReference>
<dbReference type="InterPro" id="IPR011009">
    <property type="entry name" value="Kinase-like_dom_sf"/>
</dbReference>
<dbReference type="SUPFAM" id="SSF47874">
    <property type="entry name" value="Annexin"/>
    <property type="match status" value="1"/>
</dbReference>
<protein>
    <recommendedName>
        <fullName evidence="6">Protein kinase domain-containing protein</fullName>
    </recommendedName>
</protein>
<keyword evidence="3" id="KW-0041">Annexin</keyword>